<evidence type="ECO:0000256" key="1">
    <source>
        <dbReference type="SAM" id="Coils"/>
    </source>
</evidence>
<dbReference type="EMBL" id="GL945474">
    <property type="protein sequence ID" value="EGO04842.1"/>
    <property type="molecule type" value="Genomic_DNA"/>
</dbReference>
<feature type="compositionally biased region" description="Basic residues" evidence="2">
    <location>
        <begin position="161"/>
        <end position="170"/>
    </location>
</feature>
<name>F8PGD5_SERL3</name>
<feature type="compositionally biased region" description="Pro residues" evidence="2">
    <location>
        <begin position="176"/>
        <end position="193"/>
    </location>
</feature>
<proteinExistence type="predicted"/>
<feature type="compositionally biased region" description="Pro residues" evidence="2">
    <location>
        <begin position="362"/>
        <end position="371"/>
    </location>
</feature>
<dbReference type="AlphaFoldDB" id="F8PGD5"/>
<protein>
    <submittedName>
        <fullName evidence="3">Uncharacterized protein</fullName>
    </submittedName>
</protein>
<feature type="region of interest" description="Disordered" evidence="2">
    <location>
        <begin position="133"/>
        <end position="215"/>
    </location>
</feature>
<dbReference type="HOGENOM" id="CLU_573858_0_0_1"/>
<feature type="compositionally biased region" description="Pro residues" evidence="2">
    <location>
        <begin position="260"/>
        <end position="283"/>
    </location>
</feature>
<feature type="compositionally biased region" description="Polar residues" evidence="2">
    <location>
        <begin position="138"/>
        <end position="149"/>
    </location>
</feature>
<organism evidence="4">
    <name type="scientific">Serpula lacrymans var. lacrymans (strain S7.3)</name>
    <name type="common">Dry rot fungus</name>
    <dbReference type="NCBI Taxonomy" id="936435"/>
    <lineage>
        <taxon>Eukaryota</taxon>
        <taxon>Fungi</taxon>
        <taxon>Dikarya</taxon>
        <taxon>Basidiomycota</taxon>
        <taxon>Agaricomycotina</taxon>
        <taxon>Agaricomycetes</taxon>
        <taxon>Agaricomycetidae</taxon>
        <taxon>Boletales</taxon>
        <taxon>Coniophorineae</taxon>
        <taxon>Serpulaceae</taxon>
        <taxon>Serpula</taxon>
    </lineage>
</organism>
<evidence type="ECO:0000256" key="2">
    <source>
        <dbReference type="SAM" id="MobiDB-lite"/>
    </source>
</evidence>
<dbReference type="InParanoid" id="F8PGD5"/>
<feature type="region of interest" description="Disordered" evidence="2">
    <location>
        <begin position="362"/>
        <end position="440"/>
    </location>
</feature>
<keyword evidence="4" id="KW-1185">Reference proteome</keyword>
<reference evidence="4" key="1">
    <citation type="journal article" date="2011" name="Science">
        <title>The plant cell wall-decomposing machinery underlies the functional diversity of forest fungi.</title>
        <authorList>
            <person name="Eastwood D.C."/>
            <person name="Floudas D."/>
            <person name="Binder M."/>
            <person name="Majcherczyk A."/>
            <person name="Schneider P."/>
            <person name="Aerts A."/>
            <person name="Asiegbu F.O."/>
            <person name="Baker S.E."/>
            <person name="Barry K."/>
            <person name="Bendiksby M."/>
            <person name="Blumentritt M."/>
            <person name="Coutinho P.M."/>
            <person name="Cullen D."/>
            <person name="de Vries R.P."/>
            <person name="Gathman A."/>
            <person name="Goodell B."/>
            <person name="Henrissat B."/>
            <person name="Ihrmark K."/>
            <person name="Kauserud H."/>
            <person name="Kohler A."/>
            <person name="LaButti K."/>
            <person name="Lapidus A."/>
            <person name="Lavin J.L."/>
            <person name="Lee Y.-H."/>
            <person name="Lindquist E."/>
            <person name="Lilly W."/>
            <person name="Lucas S."/>
            <person name="Morin E."/>
            <person name="Murat C."/>
            <person name="Oguiza J.A."/>
            <person name="Park J."/>
            <person name="Pisabarro A.G."/>
            <person name="Riley R."/>
            <person name="Rosling A."/>
            <person name="Salamov A."/>
            <person name="Schmidt O."/>
            <person name="Schmutz J."/>
            <person name="Skrede I."/>
            <person name="Stenlid J."/>
            <person name="Wiebenga A."/>
            <person name="Xie X."/>
            <person name="Kuees U."/>
            <person name="Hibbett D.S."/>
            <person name="Hoffmeister D."/>
            <person name="Hoegberg N."/>
            <person name="Martin F."/>
            <person name="Grigoriev I.V."/>
            <person name="Watkinson S.C."/>
        </authorList>
    </citation>
    <scope>NUCLEOTIDE SEQUENCE [LARGE SCALE GENOMIC DNA]</scope>
    <source>
        <strain evidence="4">strain S7.3</strain>
    </source>
</reference>
<sequence>MSFSTQEKIHTANKCVRKAVMYWPIVPVQHRDQFMERQREEVVSGTDTIWEGSEAGHNFHIPWLFLTAVMQFGRAENEGRAVDPSLITRDDETVEESVWFEPRRQTPERKEALDNRWWLQMVPPCPRTFATMPIQPAHSRSSPMPTTGKQKCDVAHMPKVLSKKVKRAALSRRSPSLPPVPGPSRPSCPPHTHPGPGTSGGQCPDLVAPPTGKRKEKVVVEITRGVEDLQGKSMEEGCKWCRLDKSAYTISRTVPAPAHHTPPPAVCLSPPPPPQQAPAPRRPPQVSHREPREIDANAIHPGPDPLPICPQEAIDAPPDITFPRPNTPFLSPPFCPTLISPPHSLNPSRQEKTPLDITKTPCPSPGPPPYWPFEAQQGDEPQPPRPHTPPGGEVPFAFTPQSDGRDLIDFSFTSPVPSHLQWSSPVQQWSPPPSSSLDERVARMEQRQGIIRDLYERISQLEDEVARLKVKEREYN</sequence>
<evidence type="ECO:0000313" key="4">
    <source>
        <dbReference type="Proteomes" id="UP000008063"/>
    </source>
</evidence>
<dbReference type="Proteomes" id="UP000008063">
    <property type="component" value="Unassembled WGS sequence"/>
</dbReference>
<evidence type="ECO:0000313" key="3">
    <source>
        <dbReference type="EMBL" id="EGO04842.1"/>
    </source>
</evidence>
<feature type="region of interest" description="Disordered" evidence="2">
    <location>
        <begin position="254"/>
        <end position="290"/>
    </location>
</feature>
<gene>
    <name evidence="3" type="ORF">SERLA73DRAFT_68509</name>
</gene>
<accession>F8PGD5</accession>
<feature type="coiled-coil region" evidence="1">
    <location>
        <begin position="444"/>
        <end position="471"/>
    </location>
</feature>
<keyword evidence="1" id="KW-0175">Coiled coil</keyword>